<geneLocation type="plasmid" evidence="2 3">
    <name>pMESIL01</name>
</geneLocation>
<evidence type="ECO:0000313" key="3">
    <source>
        <dbReference type="Proteomes" id="UP000001916"/>
    </source>
</evidence>
<dbReference type="Proteomes" id="UP000001916">
    <property type="component" value="Plasmid pMESIL01"/>
</dbReference>
<evidence type="ECO:0000259" key="1">
    <source>
        <dbReference type="Pfam" id="PF01850"/>
    </source>
</evidence>
<organism evidence="2 3">
    <name type="scientific">Allomeiothermus silvanus (strain ATCC 700542 / DSM 9946 / NBRC 106475 / NCIMB 13440 / VI-R2)</name>
    <name type="common">Thermus silvanus</name>
    <dbReference type="NCBI Taxonomy" id="526227"/>
    <lineage>
        <taxon>Bacteria</taxon>
        <taxon>Thermotogati</taxon>
        <taxon>Deinococcota</taxon>
        <taxon>Deinococci</taxon>
        <taxon>Thermales</taxon>
        <taxon>Thermaceae</taxon>
        <taxon>Allomeiothermus</taxon>
    </lineage>
</organism>
<protein>
    <recommendedName>
        <fullName evidence="1">PIN domain-containing protein</fullName>
    </recommendedName>
</protein>
<proteinExistence type="predicted"/>
<dbReference type="InterPro" id="IPR002716">
    <property type="entry name" value="PIN_dom"/>
</dbReference>
<feature type="domain" description="PIN" evidence="1">
    <location>
        <begin position="15"/>
        <end position="110"/>
    </location>
</feature>
<accession>D7BIY1</accession>
<keyword evidence="3" id="KW-1185">Reference proteome</keyword>
<dbReference type="KEGG" id="msv:Mesil_3323"/>
<dbReference type="InterPro" id="IPR029060">
    <property type="entry name" value="PIN-like_dom_sf"/>
</dbReference>
<keyword evidence="2" id="KW-0614">Plasmid</keyword>
<dbReference type="SUPFAM" id="SSF88723">
    <property type="entry name" value="PIN domain-like"/>
    <property type="match status" value="1"/>
</dbReference>
<dbReference type="eggNOG" id="COG4374">
    <property type="taxonomic scope" value="Bacteria"/>
</dbReference>
<dbReference type="Gene3D" id="3.40.50.1010">
    <property type="entry name" value="5'-nuclease"/>
    <property type="match status" value="1"/>
</dbReference>
<dbReference type="HOGENOM" id="CLU_135601_0_0_0"/>
<name>D7BIY1_ALLS1</name>
<dbReference type="EMBL" id="CP002043">
    <property type="protein sequence ID" value="ADH65137.1"/>
    <property type="molecule type" value="Genomic_DNA"/>
</dbReference>
<dbReference type="Pfam" id="PF01850">
    <property type="entry name" value="PIN"/>
    <property type="match status" value="1"/>
</dbReference>
<gene>
    <name evidence="2" type="ORF">Mesil_3323</name>
</gene>
<dbReference type="AlphaFoldDB" id="D7BIY1"/>
<reference evidence="2 3" key="1">
    <citation type="journal article" date="2010" name="Stand. Genomic Sci.">
        <title>Complete genome sequence of Meiothermus silvanus type strain (VI-R2).</title>
        <authorList>
            <person name="Sikorski J."/>
            <person name="Tindall B.J."/>
            <person name="Lowry S."/>
            <person name="Lucas S."/>
            <person name="Nolan M."/>
            <person name="Copeland A."/>
            <person name="Glavina Del Rio T."/>
            <person name="Tice H."/>
            <person name="Cheng J.F."/>
            <person name="Han C."/>
            <person name="Pitluck S."/>
            <person name="Liolios K."/>
            <person name="Ivanova N."/>
            <person name="Mavromatis K."/>
            <person name="Mikhailova N."/>
            <person name="Pati A."/>
            <person name="Goodwin L."/>
            <person name="Chen A."/>
            <person name="Palaniappan K."/>
            <person name="Land M."/>
            <person name="Hauser L."/>
            <person name="Chang Y.J."/>
            <person name="Jeffries C.D."/>
            <person name="Rohde M."/>
            <person name="Goker M."/>
            <person name="Woyke T."/>
            <person name="Bristow J."/>
            <person name="Eisen J.A."/>
            <person name="Markowitz V."/>
            <person name="Hugenholtz P."/>
            <person name="Kyrpides N.C."/>
            <person name="Klenk H.P."/>
            <person name="Lapidus A."/>
        </authorList>
    </citation>
    <scope>NUCLEOTIDE SEQUENCE [LARGE SCALE GENOMIC DNA]</scope>
    <source>
        <strain evidence="3">ATCC 700542 / DSM 9946 / VI-R2</strain>
        <plasmid evidence="3">Plasmid pMESIL01</plasmid>
    </source>
</reference>
<evidence type="ECO:0000313" key="2">
    <source>
        <dbReference type="EMBL" id="ADH65137.1"/>
    </source>
</evidence>
<sequence length="124" mass="13279">MGTRAWCATSCGAGQLEDALEHGVLSAVTFTEVLGKLVGKGVPADQAEADLDELGLEVVDYDRELAKVAAYFYARRNPYNLSLGACAVLALGEHLGLPILTGEQAWAKLPGLRVKVRLIRKVMP</sequence>